<evidence type="ECO:0000313" key="1">
    <source>
        <dbReference type="EMBL" id="KAI0026467.1"/>
    </source>
</evidence>
<evidence type="ECO:0000313" key="2">
    <source>
        <dbReference type="Proteomes" id="UP000814128"/>
    </source>
</evidence>
<reference evidence="1" key="1">
    <citation type="submission" date="2021-02" db="EMBL/GenBank/DDBJ databases">
        <authorList>
            <consortium name="DOE Joint Genome Institute"/>
            <person name="Ahrendt S."/>
            <person name="Looney B.P."/>
            <person name="Miyauchi S."/>
            <person name="Morin E."/>
            <person name="Drula E."/>
            <person name="Courty P.E."/>
            <person name="Chicoki N."/>
            <person name="Fauchery L."/>
            <person name="Kohler A."/>
            <person name="Kuo A."/>
            <person name="Labutti K."/>
            <person name="Pangilinan J."/>
            <person name="Lipzen A."/>
            <person name="Riley R."/>
            <person name="Andreopoulos W."/>
            <person name="He G."/>
            <person name="Johnson J."/>
            <person name="Barry K.W."/>
            <person name="Grigoriev I.V."/>
            <person name="Nagy L."/>
            <person name="Hibbett D."/>
            <person name="Henrissat B."/>
            <person name="Matheny P.B."/>
            <person name="Labbe J."/>
            <person name="Martin F."/>
        </authorList>
    </citation>
    <scope>NUCLEOTIDE SEQUENCE</scope>
    <source>
        <strain evidence="1">EC-137</strain>
    </source>
</reference>
<proteinExistence type="predicted"/>
<gene>
    <name evidence="1" type="ORF">K488DRAFT_66592</name>
</gene>
<dbReference type="Proteomes" id="UP000814128">
    <property type="component" value="Unassembled WGS sequence"/>
</dbReference>
<comment type="caution">
    <text evidence="1">The sequence shown here is derived from an EMBL/GenBank/DDBJ whole genome shotgun (WGS) entry which is preliminary data.</text>
</comment>
<keyword evidence="2" id="KW-1185">Reference proteome</keyword>
<reference evidence="1" key="2">
    <citation type="journal article" date="2022" name="New Phytol.">
        <title>Evolutionary transition to the ectomycorrhizal habit in the genomes of a hyperdiverse lineage of mushroom-forming fungi.</title>
        <authorList>
            <person name="Looney B."/>
            <person name="Miyauchi S."/>
            <person name="Morin E."/>
            <person name="Drula E."/>
            <person name="Courty P.E."/>
            <person name="Kohler A."/>
            <person name="Kuo A."/>
            <person name="LaButti K."/>
            <person name="Pangilinan J."/>
            <person name="Lipzen A."/>
            <person name="Riley R."/>
            <person name="Andreopoulos W."/>
            <person name="He G."/>
            <person name="Johnson J."/>
            <person name="Nolan M."/>
            <person name="Tritt A."/>
            <person name="Barry K.W."/>
            <person name="Grigoriev I.V."/>
            <person name="Nagy L.G."/>
            <person name="Hibbett D."/>
            <person name="Henrissat B."/>
            <person name="Matheny P.B."/>
            <person name="Labbe J."/>
            <person name="Martin F.M."/>
        </authorList>
    </citation>
    <scope>NUCLEOTIDE SEQUENCE</scope>
    <source>
        <strain evidence="1">EC-137</strain>
    </source>
</reference>
<name>A0ACB8Q469_9AGAM</name>
<sequence>RDVERVDKQDDRAAARLFSSETLDCLLHNFPDQRALAIYLFVLGELVDAWQNRRIGHISRIQMALRARFFLMAWQTHIEQHSNHRKDIHFISRESCAIFIRLCDSLLQLIFVHQKFFSSYPLLPWLHSTEACEHFFGMLRQLKTDFTFADAIYLEPKLRTLMLGAFRNLTAQEQANATASGYHHMYFIASDIDLKALATWPSAKDIAAASDRVRKEVEDLLSTVGIDASAIFLLFQQSPNTASLSMTKYVEDDDPMDASSTEDADRDTLAVCDVLSAISNTSTTIKVDEETELLTMALVSESVDKTLEMFVYFWKSLNVMSLITQNL</sequence>
<accession>A0ACB8Q469</accession>
<organism evidence="1 2">
    <name type="scientific">Vararia minispora EC-137</name>
    <dbReference type="NCBI Taxonomy" id="1314806"/>
    <lineage>
        <taxon>Eukaryota</taxon>
        <taxon>Fungi</taxon>
        <taxon>Dikarya</taxon>
        <taxon>Basidiomycota</taxon>
        <taxon>Agaricomycotina</taxon>
        <taxon>Agaricomycetes</taxon>
        <taxon>Russulales</taxon>
        <taxon>Lachnocladiaceae</taxon>
        <taxon>Vararia</taxon>
    </lineage>
</organism>
<dbReference type="EMBL" id="MU274535">
    <property type="protein sequence ID" value="KAI0026467.1"/>
    <property type="molecule type" value="Genomic_DNA"/>
</dbReference>
<protein>
    <submittedName>
        <fullName evidence="1">Uncharacterized protein</fullName>
    </submittedName>
</protein>
<feature type="non-terminal residue" evidence="1">
    <location>
        <position position="1"/>
    </location>
</feature>